<dbReference type="InterPro" id="IPR006212">
    <property type="entry name" value="Furin_repeat"/>
</dbReference>
<dbReference type="SMART" id="SM00261">
    <property type="entry name" value="FU"/>
    <property type="match status" value="5"/>
</dbReference>
<dbReference type="PROSITE" id="PS50011">
    <property type="entry name" value="PROTEIN_KINASE_DOM"/>
    <property type="match status" value="1"/>
</dbReference>
<feature type="domain" description="Protein kinase" evidence="3">
    <location>
        <begin position="1680"/>
        <end position="1942"/>
    </location>
</feature>
<evidence type="ECO:0000313" key="5">
    <source>
        <dbReference type="Proteomes" id="UP001628156"/>
    </source>
</evidence>
<dbReference type="PANTHER" id="PTHR45756:SF1">
    <property type="entry name" value="PROTEIN KINASE DOMAIN CONTAINING PROTEIN"/>
    <property type="match status" value="1"/>
</dbReference>
<protein>
    <recommendedName>
        <fullName evidence="3">Protein kinase domain-containing protein</fullName>
    </recommendedName>
</protein>
<keyword evidence="1" id="KW-0812">Transmembrane</keyword>
<evidence type="ECO:0000256" key="1">
    <source>
        <dbReference type="SAM" id="Phobius"/>
    </source>
</evidence>
<dbReference type="InterPro" id="IPR053215">
    <property type="entry name" value="TKL_Ser/Thr_kinase"/>
</dbReference>
<keyword evidence="2" id="KW-0732">Signal</keyword>
<dbReference type="InterPro" id="IPR001245">
    <property type="entry name" value="Ser-Thr/Tyr_kinase_cat_dom"/>
</dbReference>
<keyword evidence="1" id="KW-1133">Transmembrane helix</keyword>
<dbReference type="EMBL" id="BAAFRS010000050">
    <property type="protein sequence ID" value="GAB1220289.1"/>
    <property type="molecule type" value="Genomic_DNA"/>
</dbReference>
<evidence type="ECO:0000313" key="4">
    <source>
        <dbReference type="EMBL" id="GAB1220289.1"/>
    </source>
</evidence>
<dbReference type="SUPFAM" id="SSF57184">
    <property type="entry name" value="Growth factor receptor domain"/>
    <property type="match status" value="3"/>
</dbReference>
<dbReference type="Gene3D" id="1.10.510.10">
    <property type="entry name" value="Transferase(Phosphotransferase) domain 1"/>
    <property type="match status" value="1"/>
</dbReference>
<keyword evidence="5" id="KW-1185">Reference proteome</keyword>
<evidence type="ECO:0000256" key="2">
    <source>
        <dbReference type="SAM" id="SignalP"/>
    </source>
</evidence>
<comment type="caution">
    <text evidence="4">The sequence shown here is derived from an EMBL/GenBank/DDBJ whole genome shotgun (WGS) entry which is preliminary data.</text>
</comment>
<feature type="signal peptide" evidence="2">
    <location>
        <begin position="1"/>
        <end position="24"/>
    </location>
</feature>
<dbReference type="Gene3D" id="2.10.220.10">
    <property type="entry name" value="Hormone Receptor, Insulin-like Growth Factor Receptor 1, Chain A, domain 2"/>
    <property type="match status" value="1"/>
</dbReference>
<dbReference type="Proteomes" id="UP001628156">
    <property type="component" value="Unassembled WGS sequence"/>
</dbReference>
<dbReference type="InterPro" id="IPR011009">
    <property type="entry name" value="Kinase-like_dom_sf"/>
</dbReference>
<name>A0ABQ0DBR8_9EUKA</name>
<feature type="transmembrane region" description="Helical" evidence="1">
    <location>
        <begin position="1506"/>
        <end position="1533"/>
    </location>
</feature>
<feature type="chain" id="PRO_5046813527" description="Protein kinase domain-containing protein" evidence="2">
    <location>
        <begin position="25"/>
        <end position="1942"/>
    </location>
</feature>
<gene>
    <name evidence="4" type="ORF">ENUP19_0050G0070</name>
</gene>
<dbReference type="Pfam" id="PF07714">
    <property type="entry name" value="PK_Tyr_Ser-Thr"/>
    <property type="match status" value="1"/>
</dbReference>
<accession>A0ABQ0DBR8</accession>
<keyword evidence="1" id="KW-0472">Membrane</keyword>
<dbReference type="SUPFAM" id="SSF56112">
    <property type="entry name" value="Protein kinase-like (PK-like)"/>
    <property type="match status" value="1"/>
</dbReference>
<evidence type="ECO:0000259" key="3">
    <source>
        <dbReference type="PROSITE" id="PS50011"/>
    </source>
</evidence>
<organism evidence="4 5">
    <name type="scientific">Entamoeba nuttalli</name>
    <dbReference type="NCBI Taxonomy" id="412467"/>
    <lineage>
        <taxon>Eukaryota</taxon>
        <taxon>Amoebozoa</taxon>
        <taxon>Evosea</taxon>
        <taxon>Archamoebae</taxon>
        <taxon>Mastigamoebida</taxon>
        <taxon>Entamoebidae</taxon>
        <taxon>Entamoeba</taxon>
    </lineage>
</organism>
<sequence>MNVLKINTLFHIGLLYLFIYCSNADKGIVCYWKENNTFVHYPLGDDGWGSPNICGKYPKSIDVEWYGTDTLGGNYTIKKGTANVVENDHIEIVQKARLSWENTEECDTFVNFEEGHGLNSIGLNELGRRSHWVLANTHLPDPFVFTFGVREMVWSNTFLNVTKNSAVYMYTQGYEFFYFTKNEPEAFVLFKVINDSWLEIEENTKPFIRTTRINTTDKSCIYQFSTYQIQEPDVDNSDFKMISICQRQEVHRYVQCFWSKGQFTDCTCKPEKSGPVKTSDNLKYPDCHYLSYLFDLSLNIDNTYVEFDTVNTTTWSDFLIPQRMDSLVFNLTAEGSEYITINNDFSLPTFGFTIYGGLKVNGVLTIETCAEYLFNKLEFKDIIIDSLIDDNSIVFAAEVSPECSNKLREKKILPACGNSIKRWIKTEKEVGYENCDCDVKDETSFEQFDCLSVSLMKDSKLDLIMKRSQFDGGENDRYWENIMFSGNGNRTLKGKSHHIKKCTFSSGRSYIIDTNLYCEEAIIEKSVNLDVQGNIDIKKLIIEGNYHNFNQQPIIILSNTSKLTGLKSINFQSITECIELILTNNNYDQINTEEIECTYGDDSSKCNIILTEKLFRICPSTNEKYEIECVVYGNNDKKWFEYPQCPCLEQNCTILVPTEITQIKNEIKKTNFNGKIVIKGDITFINFDVFNNLIVNNTENNNIISITFQGNNTVINNIQGNNIKVIIEESVIINSCTITKLSIKSSNTIKLNYEDVSIDTIYDTELSNIILTSKVKTLSVNSIQTDEYLVNKPLIELESSKDELEVTSGTKCNYSKVFMITKKRTIKGAITLSCDNQIALIHGTSIINNNEEKEDEKRICERIGFNKHYCYSNNNNYIINEESLDTDYSCPCNMNNGVFCIIDILSTNEVFKLDKSINELIIKESITIEMEESIIILTILENDVNININGNKNLIHVNTSTSTRISFSGTENTVNTLTNGLTLKPVNSNSLIVTNSEINYCTILYFNEAHSFSCLKCGDYIPNNGECPKHNIITNCLKYINSGHCVECKEGYYLVIDEKNQMKCNKCGEGCLRCTSDSCIQCVEGKQIDGNKCISVNEDSCEIYKNEYCLKCPEGTFNQDLQHCKEECDNSCELCYSDNLMCPICNTKELYFMSNNECQLSDFALSVSHKNEIICKTGYHSSSNRCKKCSDGCLECDTEKCIKCGENYLLSSGKCLDNTGCNKIEEGRCLSCKEERSYYNIEQHKCIEIDSDCEIIDLKGNCIEYRTKERYTNNMKDSFIQTNEVECVMKNGVCRVCPEGYYSNRITCNKCGEKCISCEDNTKCRLCEKGYNVDENGNCVNTTIPYCTNKIDNFCISCEDGYYPNGLTCEPCMNGCITCISKDKCQRCSSQFLLNNDKCITSEEARKDKCISIGTNECRECEESYYIKEGQCESCENIVKHCLKCNPIKGICITCESDYIIIDGKCMHYSEMSHCKGALDGNCNECDNWYALAYDRKGCVRYTSGWGVALIIIGITVFIGLVILIITIIIINYNKYEEKIKMKRMNGIFALRHCTVTMMSYPTVPTILTNTTLIEFQETMELNKEYTKGFYIGNKGKNLVEISFKINKDQRFRIEFAPEKLILQPNKCCYINLLFMPYCSFNIQIPFQIIIVEDNIKKGTLDFKFSANTIESYNIDPNLIQYDKVLRENYNITVTKGYYNTTPVIIRNIGMFNYTGDEQKEYEQPLTILETLNSNNYISNYIGKVMLSNSNLILTEFAPMGTLQDIIDKKLQLPPLLRSRIILDAAKGIAVLHSKNYLHYNIKPANVLLITDDLNECSVAKITDFGYQSNYKKFNNHKIEVVDRPTYIAPEIMTGQKFTSKADIYSFALTMYAIDTLTNPYPINEFPYPWSISKFVCIGRRLPQHPEMGKALYDIITNSWEQCPADRFSIDEVVHDLKKLQN</sequence>
<dbReference type="InterPro" id="IPR000719">
    <property type="entry name" value="Prot_kinase_dom"/>
</dbReference>
<dbReference type="PANTHER" id="PTHR45756">
    <property type="entry name" value="PALMITOYLTRANSFERASE"/>
    <property type="match status" value="1"/>
</dbReference>
<proteinExistence type="predicted"/>
<reference evidence="4 5" key="1">
    <citation type="journal article" date="2019" name="PLoS Negl. Trop. Dis.">
        <title>Whole genome sequencing of Entamoeba nuttalli reveals mammalian host-related molecular signatures and a novel octapeptide-repeat surface protein.</title>
        <authorList>
            <person name="Tanaka M."/>
            <person name="Makiuchi T."/>
            <person name="Komiyama T."/>
            <person name="Shiina T."/>
            <person name="Osaki K."/>
            <person name="Tachibana H."/>
        </authorList>
    </citation>
    <scope>NUCLEOTIDE SEQUENCE [LARGE SCALE GENOMIC DNA]</scope>
    <source>
        <strain evidence="4 5">P19-061405</strain>
    </source>
</reference>
<dbReference type="InterPro" id="IPR009030">
    <property type="entry name" value="Growth_fac_rcpt_cys_sf"/>
</dbReference>